<evidence type="ECO:0000259" key="3">
    <source>
        <dbReference type="Pfam" id="PF13193"/>
    </source>
</evidence>
<keyword evidence="1 4" id="KW-0436">Ligase</keyword>
<dbReference type="GO" id="GO:0016878">
    <property type="term" value="F:acid-thiol ligase activity"/>
    <property type="evidence" value="ECO:0007669"/>
    <property type="project" value="TreeGrafter"/>
</dbReference>
<dbReference type="InterPro" id="IPR000873">
    <property type="entry name" value="AMP-dep_synth/lig_dom"/>
</dbReference>
<dbReference type="InterPro" id="IPR045851">
    <property type="entry name" value="AMP-bd_C_sf"/>
</dbReference>
<sequence length="497" mass="53503">MSGANVFTFLLTRHLEAGRGERPAYRQSGRTYTYAELERLSARAAGLLHEAGVRRGERVLCLAGDSVEIIALVLGAFRLGAVAVVANQLSPAAKLRFLCQDTAAPVVVVSSISAPALASWTERPASLRSLWFQGEGETGGLPRLEEAIAVMPPRDPVEAVEGTHPACWQYTHGADGTELAVVHAHGGLAAAVEPFARARLHLREDDLVFSIAKLYFGYGFANSLVFPLAAGACALLHPGRSDVLTVMELVRRERPTLFFGVPTFYAGILKVPSAAQRFDVSSVRAFISAGEALSVPLARKFQETFGMLPVNGLGSTEMFHIYIATELDGAPAGSLGTVTPGHEVRLLSAQGQPVAEGEVGELWAKGPHLGVGYAHHPEHTRRVFVDGWVRTGDLLSRDAGGAYTFHGRTDDLLKVAGQKTLVSEIEQCLRSHESVREAQVQVVVDEDGIRDLLAKVRLREGVPTGNATVRTLRTFMRERLLPHYCPSKIEVLAGSAA</sequence>
<dbReference type="PANTHER" id="PTHR43352">
    <property type="entry name" value="ACETYL-COA SYNTHETASE"/>
    <property type="match status" value="1"/>
</dbReference>
<dbReference type="InterPro" id="IPR042099">
    <property type="entry name" value="ANL_N_sf"/>
</dbReference>
<dbReference type="Pfam" id="PF00501">
    <property type="entry name" value="AMP-binding"/>
    <property type="match status" value="1"/>
</dbReference>
<evidence type="ECO:0000313" key="5">
    <source>
        <dbReference type="Proteomes" id="UP000182719"/>
    </source>
</evidence>
<evidence type="ECO:0000259" key="2">
    <source>
        <dbReference type="Pfam" id="PF00501"/>
    </source>
</evidence>
<dbReference type="OrthoDB" id="9803968at2"/>
<dbReference type="Proteomes" id="UP000182719">
    <property type="component" value="Unassembled WGS sequence"/>
</dbReference>
<dbReference type="SUPFAM" id="SSF56801">
    <property type="entry name" value="Acetyl-CoA synthetase-like"/>
    <property type="match status" value="1"/>
</dbReference>
<keyword evidence="5" id="KW-1185">Reference proteome</keyword>
<protein>
    <submittedName>
        <fullName evidence="4">Benzoate-CoA ligase</fullName>
    </submittedName>
</protein>
<dbReference type="PANTHER" id="PTHR43352:SF1">
    <property type="entry name" value="ANTHRANILATE--COA LIGASE"/>
    <property type="match status" value="1"/>
</dbReference>
<organism evidence="4 5">
    <name type="scientific">Stigmatella aurantiaca</name>
    <dbReference type="NCBI Taxonomy" id="41"/>
    <lineage>
        <taxon>Bacteria</taxon>
        <taxon>Pseudomonadati</taxon>
        <taxon>Myxococcota</taxon>
        <taxon>Myxococcia</taxon>
        <taxon>Myxococcales</taxon>
        <taxon>Cystobacterineae</taxon>
        <taxon>Archangiaceae</taxon>
        <taxon>Stigmatella</taxon>
    </lineage>
</organism>
<reference evidence="5" key="1">
    <citation type="submission" date="2016-10" db="EMBL/GenBank/DDBJ databases">
        <authorList>
            <person name="Varghese N."/>
            <person name="Submissions S."/>
        </authorList>
    </citation>
    <scope>NUCLEOTIDE SEQUENCE [LARGE SCALE GENOMIC DNA]</scope>
    <source>
        <strain evidence="5">DSM 17044</strain>
    </source>
</reference>
<dbReference type="RefSeq" id="WP_075011304.1">
    <property type="nucleotide sequence ID" value="NZ_FOAP01000036.1"/>
</dbReference>
<dbReference type="GO" id="GO:0044550">
    <property type="term" value="P:secondary metabolite biosynthetic process"/>
    <property type="evidence" value="ECO:0007669"/>
    <property type="project" value="TreeGrafter"/>
</dbReference>
<dbReference type="EMBL" id="FOAP01000036">
    <property type="protein sequence ID" value="SEN27388.1"/>
    <property type="molecule type" value="Genomic_DNA"/>
</dbReference>
<dbReference type="Gene3D" id="3.30.300.30">
    <property type="match status" value="1"/>
</dbReference>
<evidence type="ECO:0000256" key="1">
    <source>
        <dbReference type="ARBA" id="ARBA00022598"/>
    </source>
</evidence>
<proteinExistence type="predicted"/>
<dbReference type="Gene3D" id="3.40.50.12780">
    <property type="entry name" value="N-terminal domain of ligase-like"/>
    <property type="match status" value="1"/>
</dbReference>
<accession>A0A1H8F8M1</accession>
<dbReference type="AlphaFoldDB" id="A0A1H8F8M1"/>
<dbReference type="InterPro" id="IPR025110">
    <property type="entry name" value="AMP-bd_C"/>
</dbReference>
<dbReference type="Pfam" id="PF13193">
    <property type="entry name" value="AMP-binding_C"/>
    <property type="match status" value="1"/>
</dbReference>
<name>A0A1H8F8M1_STIAU</name>
<feature type="domain" description="AMP-binding enzyme C-terminal" evidence="3">
    <location>
        <begin position="424"/>
        <end position="492"/>
    </location>
</feature>
<gene>
    <name evidence="4" type="ORF">SAMN05444354_13620</name>
</gene>
<feature type="domain" description="AMP-dependent synthetase/ligase" evidence="2">
    <location>
        <begin position="18"/>
        <end position="373"/>
    </location>
</feature>
<evidence type="ECO:0000313" key="4">
    <source>
        <dbReference type="EMBL" id="SEN27388.1"/>
    </source>
</evidence>